<dbReference type="InterPro" id="IPR001128">
    <property type="entry name" value="Cyt_P450"/>
</dbReference>
<dbReference type="SUPFAM" id="SSF48264">
    <property type="entry name" value="Cytochrome P450"/>
    <property type="match status" value="1"/>
</dbReference>
<evidence type="ECO:0000313" key="6">
    <source>
        <dbReference type="Proteomes" id="UP000283530"/>
    </source>
</evidence>
<evidence type="ECO:0000256" key="4">
    <source>
        <dbReference type="SAM" id="Phobius"/>
    </source>
</evidence>
<keyword evidence="4" id="KW-0472">Membrane</keyword>
<comment type="similarity">
    <text evidence="1">Belongs to the cytochrome P450 family.</text>
</comment>
<evidence type="ECO:0000313" key="5">
    <source>
        <dbReference type="EMBL" id="RWR75962.1"/>
    </source>
</evidence>
<dbReference type="AlphaFoldDB" id="A0A3S3MW57"/>
<organism evidence="5 6">
    <name type="scientific">Cinnamomum micranthum f. kanehirae</name>
    <dbReference type="NCBI Taxonomy" id="337451"/>
    <lineage>
        <taxon>Eukaryota</taxon>
        <taxon>Viridiplantae</taxon>
        <taxon>Streptophyta</taxon>
        <taxon>Embryophyta</taxon>
        <taxon>Tracheophyta</taxon>
        <taxon>Spermatophyta</taxon>
        <taxon>Magnoliopsida</taxon>
        <taxon>Magnoliidae</taxon>
        <taxon>Laurales</taxon>
        <taxon>Lauraceae</taxon>
        <taxon>Cinnamomum</taxon>
    </lineage>
</organism>
<proteinExistence type="inferred from homology"/>
<accession>A0A3S3MW57</accession>
<dbReference type="PANTHER" id="PTHR47955">
    <property type="entry name" value="CYTOCHROME P450 FAMILY 71 PROTEIN"/>
    <property type="match status" value="1"/>
</dbReference>
<evidence type="ECO:0000256" key="1">
    <source>
        <dbReference type="ARBA" id="ARBA00010617"/>
    </source>
</evidence>
<feature type="transmembrane region" description="Helical" evidence="4">
    <location>
        <begin position="12"/>
        <end position="32"/>
    </location>
</feature>
<dbReference type="GO" id="GO:0016705">
    <property type="term" value="F:oxidoreductase activity, acting on paired donors, with incorporation or reduction of molecular oxygen"/>
    <property type="evidence" value="ECO:0007669"/>
    <property type="project" value="InterPro"/>
</dbReference>
<dbReference type="InterPro" id="IPR036396">
    <property type="entry name" value="Cyt_P450_sf"/>
</dbReference>
<protein>
    <submittedName>
        <fullName evidence="5">Cytochrome P450 71A1-like protein</fullName>
    </submittedName>
</protein>
<dbReference type="Pfam" id="PF00067">
    <property type="entry name" value="p450"/>
    <property type="match status" value="1"/>
</dbReference>
<keyword evidence="2" id="KW-0479">Metal-binding</keyword>
<sequence>MNGSESVQQHYTNSMALLLSLLFFASALIFLLKVNGQRAKKTDVPPSPPKLPLIGNLHQLGTLPHRSLQLPRRKIRPLMLLYLGRIPTLIVSSAEMAEQIMKTHDLIFSS</sequence>
<dbReference type="GO" id="GO:0020037">
    <property type="term" value="F:heme binding"/>
    <property type="evidence" value="ECO:0007669"/>
    <property type="project" value="InterPro"/>
</dbReference>
<gene>
    <name evidence="5" type="ORF">CKAN_00436900</name>
</gene>
<reference evidence="5 6" key="1">
    <citation type="journal article" date="2019" name="Nat. Plants">
        <title>Stout camphor tree genome fills gaps in understanding of flowering plant genome evolution.</title>
        <authorList>
            <person name="Chaw S.M."/>
            <person name="Liu Y.C."/>
            <person name="Wu Y.W."/>
            <person name="Wang H.Y."/>
            <person name="Lin C.I."/>
            <person name="Wu C.S."/>
            <person name="Ke H.M."/>
            <person name="Chang L.Y."/>
            <person name="Hsu C.Y."/>
            <person name="Yang H.T."/>
            <person name="Sudianto E."/>
            <person name="Hsu M.H."/>
            <person name="Wu K.P."/>
            <person name="Wang L.N."/>
            <person name="Leebens-Mack J.H."/>
            <person name="Tsai I.J."/>
        </authorList>
    </citation>
    <scope>NUCLEOTIDE SEQUENCE [LARGE SCALE GENOMIC DNA]</scope>
    <source>
        <strain evidence="6">cv. Chaw 1501</strain>
        <tissue evidence="5">Young leaves</tissue>
    </source>
</reference>
<dbReference type="PANTHER" id="PTHR47955:SF15">
    <property type="entry name" value="CYTOCHROME P450 71A2-LIKE"/>
    <property type="match status" value="1"/>
</dbReference>
<evidence type="ECO:0000256" key="2">
    <source>
        <dbReference type="ARBA" id="ARBA00022723"/>
    </source>
</evidence>
<dbReference type="GO" id="GO:0004497">
    <property type="term" value="F:monooxygenase activity"/>
    <property type="evidence" value="ECO:0007669"/>
    <property type="project" value="InterPro"/>
</dbReference>
<dbReference type="GO" id="GO:0005506">
    <property type="term" value="F:iron ion binding"/>
    <property type="evidence" value="ECO:0007669"/>
    <property type="project" value="InterPro"/>
</dbReference>
<evidence type="ECO:0000256" key="3">
    <source>
        <dbReference type="ARBA" id="ARBA00023004"/>
    </source>
</evidence>
<dbReference type="EMBL" id="QPKB01000002">
    <property type="protein sequence ID" value="RWR75962.1"/>
    <property type="molecule type" value="Genomic_DNA"/>
</dbReference>
<keyword evidence="4" id="KW-0812">Transmembrane</keyword>
<comment type="caution">
    <text evidence="5">The sequence shown here is derived from an EMBL/GenBank/DDBJ whole genome shotgun (WGS) entry which is preliminary data.</text>
</comment>
<dbReference type="Proteomes" id="UP000283530">
    <property type="component" value="Unassembled WGS sequence"/>
</dbReference>
<dbReference type="Gene3D" id="1.10.630.10">
    <property type="entry name" value="Cytochrome P450"/>
    <property type="match status" value="1"/>
</dbReference>
<name>A0A3S3MW57_9MAGN</name>
<keyword evidence="3" id="KW-0408">Iron</keyword>
<keyword evidence="6" id="KW-1185">Reference proteome</keyword>
<dbReference type="STRING" id="337451.A0A3S3MW57"/>
<keyword evidence="4" id="KW-1133">Transmembrane helix</keyword>
<dbReference type="OrthoDB" id="989221at2759"/>